<dbReference type="EMBL" id="BFAG01000006">
    <property type="protein sequence ID" value="GBF05795.1"/>
    <property type="molecule type" value="Genomic_DNA"/>
</dbReference>
<evidence type="ECO:0000313" key="3">
    <source>
        <dbReference type="Proteomes" id="UP000236569"/>
    </source>
</evidence>
<comment type="caution">
    <text evidence="2">The sequence shown here is derived from an EMBL/GenBank/DDBJ whole genome shotgun (WGS) entry which is preliminary data.</text>
</comment>
<keyword evidence="3" id="KW-1185">Reference proteome</keyword>
<evidence type="ECO:0000256" key="1">
    <source>
        <dbReference type="SAM" id="MobiDB-lite"/>
    </source>
</evidence>
<dbReference type="RefSeq" id="WP_103129218.1">
    <property type="nucleotide sequence ID" value="NZ_BFAG01000006.1"/>
</dbReference>
<gene>
    <name evidence="2" type="ORF">DAERI_060055</name>
</gene>
<proteinExistence type="predicted"/>
<reference evidence="3" key="1">
    <citation type="submission" date="2018-01" db="EMBL/GenBank/DDBJ databases">
        <title>Draft Genome Sequence of the Radioresistant Bacterium Deinococcus aerius TR0125, Isolated from the Higher Atmosphere above Japan.</title>
        <authorList>
            <person name="Satoh K."/>
            <person name="Arai H."/>
            <person name="Sanzen T."/>
            <person name="Kawaguchi Y."/>
            <person name="Hayashi H."/>
            <person name="Yokobori S."/>
            <person name="Yamagishi A."/>
            <person name="Oono Y."/>
            <person name="Narumi I."/>
        </authorList>
    </citation>
    <scope>NUCLEOTIDE SEQUENCE [LARGE SCALE GENOMIC DNA]</scope>
    <source>
        <strain evidence="3">TR0125</strain>
    </source>
</reference>
<evidence type="ECO:0000313" key="2">
    <source>
        <dbReference type="EMBL" id="GBF05795.1"/>
    </source>
</evidence>
<name>A0A2I9DY78_9DEIO</name>
<dbReference type="OrthoDB" id="63827at2"/>
<feature type="region of interest" description="Disordered" evidence="1">
    <location>
        <begin position="192"/>
        <end position="213"/>
    </location>
</feature>
<sequence>MKEKVKRLLDLVRAGRLSLEDAGPLLAALSPRLALTDSDRELIASLLAREDLDTGQVADHLLLLRGVRDTPPSPPFPPRAPRAPGWPGVDGWVDRFTDNIEGFVDRMEDTVERAVEGRGPRSRYSYAYPGPGRTSRLLRIQVESNEGDEYTANLPVSLAPHLGKLIPPHGREALERAGLSIEALQLLIEADPPPGDLIETEDNEGNSVKISLK</sequence>
<dbReference type="AlphaFoldDB" id="A0A2I9DY78"/>
<dbReference type="Proteomes" id="UP000236569">
    <property type="component" value="Unassembled WGS sequence"/>
</dbReference>
<accession>A0A2I9DY78</accession>
<organism evidence="2 3">
    <name type="scientific">Deinococcus aerius</name>
    <dbReference type="NCBI Taxonomy" id="200253"/>
    <lineage>
        <taxon>Bacteria</taxon>
        <taxon>Thermotogati</taxon>
        <taxon>Deinococcota</taxon>
        <taxon>Deinococci</taxon>
        <taxon>Deinococcales</taxon>
        <taxon>Deinococcaceae</taxon>
        <taxon>Deinococcus</taxon>
    </lineage>
</organism>
<protein>
    <submittedName>
        <fullName evidence="2">Uncharacterized protein</fullName>
    </submittedName>
</protein>